<gene>
    <name evidence="4" type="ORF">URODEC1_LOCUS111315</name>
</gene>
<dbReference type="PANTHER" id="PTHR43689">
    <property type="entry name" value="HYDROLASE"/>
    <property type="match status" value="1"/>
</dbReference>
<feature type="domain" description="AB hydrolase-1" evidence="3">
    <location>
        <begin position="119"/>
        <end position="365"/>
    </location>
</feature>
<dbReference type="FunFam" id="3.40.50.1820:FF:000875">
    <property type="entry name" value="Os07g0575800 protein"/>
    <property type="match status" value="1"/>
</dbReference>
<dbReference type="AlphaFoldDB" id="A0ABC9G3J6"/>
<evidence type="ECO:0000256" key="2">
    <source>
        <dbReference type="SAM" id="Phobius"/>
    </source>
</evidence>
<feature type="region of interest" description="Disordered" evidence="1">
    <location>
        <begin position="1"/>
        <end position="98"/>
    </location>
</feature>
<feature type="compositionally biased region" description="Pro residues" evidence="1">
    <location>
        <begin position="86"/>
        <end position="96"/>
    </location>
</feature>
<proteinExistence type="predicted"/>
<dbReference type="InterPro" id="IPR029058">
    <property type="entry name" value="AB_hydrolase_fold"/>
</dbReference>
<name>A0ABC9G3J6_9POAL</name>
<evidence type="ECO:0000313" key="4">
    <source>
        <dbReference type="EMBL" id="CAL5085950.1"/>
    </source>
</evidence>
<keyword evidence="2" id="KW-0472">Membrane</keyword>
<evidence type="ECO:0000259" key="3">
    <source>
        <dbReference type="Pfam" id="PF00561"/>
    </source>
</evidence>
<evidence type="ECO:0000313" key="5">
    <source>
        <dbReference type="Proteomes" id="UP001497457"/>
    </source>
</evidence>
<keyword evidence="2" id="KW-0812">Transmembrane</keyword>
<accession>A0ABC9G3J6</accession>
<sequence length="408" mass="44405">MASAASPSPRPVASLSARRSATAPRAVAAAGPHPLGFPRRFKPSTGGAPRSSQRVAASSSKAEPVEERTPVAPLADVPVPAADASPPGPSLEPPPQVSTGTWKWRGYNIRYQQAGTSGPALVLIHGFGANSDHWRKNIPVLAMTNRVYAIDLIGYGYSDKPNPREIGENFYTFETWGEQLNTFCAEVVKSDAFFICNSIGGLVGLQAAVMEPQKCKGIVLLDISLRMLHIKKQPWFGRPFIKSFQSLLRNTIVGKVFFNAVATPESVKNILCQCYHDTSAVTDELVQIILQPGLDPGAVDVFLEFICYSGGPLPEELLPLVKCPVLVAWGEKDPWEPVELGRAYASFDTVEDFVVLPDVGHCPQVLFVTVEFSPLLSIAICLVFCNFASCDYCFVCLYLSCRMKRLSL</sequence>
<dbReference type="Proteomes" id="UP001497457">
    <property type="component" value="Chromosome 8b"/>
</dbReference>
<protein>
    <recommendedName>
        <fullName evidence="3">AB hydrolase-1 domain-containing protein</fullName>
    </recommendedName>
</protein>
<dbReference type="InterPro" id="IPR000073">
    <property type="entry name" value="AB_hydrolase_1"/>
</dbReference>
<dbReference type="EMBL" id="OZ075118">
    <property type="protein sequence ID" value="CAL5085950.1"/>
    <property type="molecule type" value="Genomic_DNA"/>
</dbReference>
<evidence type="ECO:0000256" key="1">
    <source>
        <dbReference type="SAM" id="MobiDB-lite"/>
    </source>
</evidence>
<organism evidence="4 5">
    <name type="scientific">Urochloa decumbens</name>
    <dbReference type="NCBI Taxonomy" id="240449"/>
    <lineage>
        <taxon>Eukaryota</taxon>
        <taxon>Viridiplantae</taxon>
        <taxon>Streptophyta</taxon>
        <taxon>Embryophyta</taxon>
        <taxon>Tracheophyta</taxon>
        <taxon>Spermatophyta</taxon>
        <taxon>Magnoliopsida</taxon>
        <taxon>Liliopsida</taxon>
        <taxon>Poales</taxon>
        <taxon>Poaceae</taxon>
        <taxon>PACMAD clade</taxon>
        <taxon>Panicoideae</taxon>
        <taxon>Panicodae</taxon>
        <taxon>Paniceae</taxon>
        <taxon>Melinidinae</taxon>
        <taxon>Urochloa</taxon>
    </lineage>
</organism>
<keyword evidence="2" id="KW-1133">Transmembrane helix</keyword>
<feature type="compositionally biased region" description="Low complexity" evidence="1">
    <location>
        <begin position="70"/>
        <end position="85"/>
    </location>
</feature>
<keyword evidence="5" id="KW-1185">Reference proteome</keyword>
<feature type="compositionally biased region" description="Low complexity" evidence="1">
    <location>
        <begin position="1"/>
        <end position="30"/>
    </location>
</feature>
<dbReference type="Gene3D" id="3.40.50.1820">
    <property type="entry name" value="alpha/beta hydrolase"/>
    <property type="match status" value="1"/>
</dbReference>
<dbReference type="PRINTS" id="PR00111">
    <property type="entry name" value="ABHYDROLASE"/>
</dbReference>
<reference evidence="5" key="1">
    <citation type="submission" date="2024-06" db="EMBL/GenBank/DDBJ databases">
        <authorList>
            <person name="Ryan C."/>
        </authorList>
    </citation>
    <scope>NUCLEOTIDE SEQUENCE [LARGE SCALE GENOMIC DNA]</scope>
</reference>
<feature type="transmembrane region" description="Helical" evidence="2">
    <location>
        <begin position="375"/>
        <end position="399"/>
    </location>
</feature>
<dbReference type="Pfam" id="PF00561">
    <property type="entry name" value="Abhydrolase_1"/>
    <property type="match status" value="1"/>
</dbReference>
<feature type="compositionally biased region" description="Polar residues" evidence="1">
    <location>
        <begin position="50"/>
        <end position="61"/>
    </location>
</feature>
<dbReference type="PANTHER" id="PTHR43689:SF53">
    <property type="entry name" value="ALPHA_BETA-HYDROLASES SUPERFAMILY PROTEIN"/>
    <property type="match status" value="1"/>
</dbReference>
<dbReference type="SUPFAM" id="SSF53474">
    <property type="entry name" value="alpha/beta-Hydrolases"/>
    <property type="match status" value="1"/>
</dbReference>
<reference evidence="4 5" key="2">
    <citation type="submission" date="2024-10" db="EMBL/GenBank/DDBJ databases">
        <authorList>
            <person name="Ryan C."/>
        </authorList>
    </citation>
    <scope>NUCLEOTIDE SEQUENCE [LARGE SCALE GENOMIC DNA]</scope>
</reference>